<dbReference type="PANTHER" id="PTHR24567">
    <property type="entry name" value="CRP FAMILY TRANSCRIPTIONAL REGULATORY PROTEIN"/>
    <property type="match status" value="1"/>
</dbReference>
<evidence type="ECO:0000256" key="2">
    <source>
        <dbReference type="ARBA" id="ARBA00023125"/>
    </source>
</evidence>
<dbReference type="Gene3D" id="2.60.120.10">
    <property type="entry name" value="Jelly Rolls"/>
    <property type="match status" value="1"/>
</dbReference>
<dbReference type="GO" id="GO:0003700">
    <property type="term" value="F:DNA-binding transcription factor activity"/>
    <property type="evidence" value="ECO:0007669"/>
    <property type="project" value="TreeGrafter"/>
</dbReference>
<dbReference type="CDD" id="cd00038">
    <property type="entry name" value="CAP_ED"/>
    <property type="match status" value="1"/>
</dbReference>
<keyword evidence="6" id="KW-1185">Reference proteome</keyword>
<dbReference type="InterPro" id="IPR018490">
    <property type="entry name" value="cNMP-bd_dom_sf"/>
</dbReference>
<dbReference type="GO" id="GO:0005829">
    <property type="term" value="C:cytosol"/>
    <property type="evidence" value="ECO:0007669"/>
    <property type="project" value="TreeGrafter"/>
</dbReference>
<dbReference type="RefSeq" id="WP_058354263.1">
    <property type="nucleotide sequence ID" value="NZ_CABMMD010000219.1"/>
</dbReference>
<dbReference type="InterPro" id="IPR050397">
    <property type="entry name" value="Env_Response_Regulators"/>
</dbReference>
<protein>
    <recommendedName>
        <fullName evidence="4">HTH crp-type domain-containing protein</fullName>
    </recommendedName>
</protein>
<evidence type="ECO:0000256" key="1">
    <source>
        <dbReference type="ARBA" id="ARBA00023015"/>
    </source>
</evidence>
<dbReference type="AlphaFoldDB" id="A0A0V8QA17"/>
<keyword evidence="2" id="KW-0238">DNA-binding</keyword>
<dbReference type="OrthoDB" id="9776746at2"/>
<accession>A0A0V8QA17</accession>
<feature type="domain" description="HTH crp-type" evidence="4">
    <location>
        <begin position="147"/>
        <end position="213"/>
    </location>
</feature>
<reference evidence="5 6" key="1">
    <citation type="submission" date="2015-11" db="EMBL/GenBank/DDBJ databases">
        <title>Butyribacter intestini gen. nov., sp. nov., a butyric acid-producing bacterium of the family Lachnospiraceae isolated from the human faeces.</title>
        <authorList>
            <person name="Zou Y."/>
            <person name="Xue W."/>
            <person name="Luo G."/>
            <person name="Lv M."/>
        </authorList>
    </citation>
    <scope>NUCLEOTIDE SEQUENCE [LARGE SCALE GENOMIC DNA]</scope>
    <source>
        <strain evidence="5 6">ACET-33324</strain>
    </source>
</reference>
<proteinExistence type="predicted"/>
<dbReference type="Pfam" id="PF00027">
    <property type="entry name" value="cNMP_binding"/>
    <property type="match status" value="1"/>
</dbReference>
<name>A0A0V8QA17_9FIRM</name>
<dbReference type="Gene3D" id="1.10.10.10">
    <property type="entry name" value="Winged helix-like DNA-binding domain superfamily/Winged helix DNA-binding domain"/>
    <property type="match status" value="1"/>
</dbReference>
<dbReference type="STRING" id="290052.ASU35_04535"/>
<gene>
    <name evidence="5" type="ORF">ASU35_04535</name>
</gene>
<dbReference type="PROSITE" id="PS51063">
    <property type="entry name" value="HTH_CRP_2"/>
    <property type="match status" value="1"/>
</dbReference>
<sequence length="218" mass="24500">MKNFLAATLPFWDALTEEEKELSLSNIETKAFPKGTVLYHVGMGEASFKIVRSGIIRGFISTPDGNEVTLYRLMGGDMCVLSVVCIMNVNSLDIHMEAETDSEVSMLPAWVYQRLNEDNNAVKDFTQQILTERFQAAMQVVSDLAFNTVGKRLAKGLLQKMRLLDSKELFITHETLAKDIGSAREVVSRTLKHFENLGIVKLSRGKITILDIEELEKQ</sequence>
<dbReference type="InterPro" id="IPR014710">
    <property type="entry name" value="RmlC-like_jellyroll"/>
</dbReference>
<evidence type="ECO:0000256" key="3">
    <source>
        <dbReference type="ARBA" id="ARBA00023163"/>
    </source>
</evidence>
<dbReference type="InterPro" id="IPR000595">
    <property type="entry name" value="cNMP-bd_dom"/>
</dbReference>
<dbReference type="SUPFAM" id="SSF51206">
    <property type="entry name" value="cAMP-binding domain-like"/>
    <property type="match status" value="1"/>
</dbReference>
<dbReference type="EMBL" id="LNAM01000219">
    <property type="protein sequence ID" value="KSV57451.1"/>
    <property type="molecule type" value="Genomic_DNA"/>
</dbReference>
<dbReference type="PANTHER" id="PTHR24567:SF26">
    <property type="entry name" value="REGULATORY PROTEIN YEIL"/>
    <property type="match status" value="1"/>
</dbReference>
<evidence type="ECO:0000259" key="4">
    <source>
        <dbReference type="PROSITE" id="PS51063"/>
    </source>
</evidence>
<dbReference type="SUPFAM" id="SSF46785">
    <property type="entry name" value="Winged helix' DNA-binding domain"/>
    <property type="match status" value="1"/>
</dbReference>
<dbReference type="InterPro" id="IPR012318">
    <property type="entry name" value="HTH_CRP"/>
</dbReference>
<dbReference type="Pfam" id="PF13545">
    <property type="entry name" value="HTH_Crp_2"/>
    <property type="match status" value="1"/>
</dbReference>
<keyword evidence="3" id="KW-0804">Transcription</keyword>
<evidence type="ECO:0000313" key="5">
    <source>
        <dbReference type="EMBL" id="KSV57451.1"/>
    </source>
</evidence>
<dbReference type="Proteomes" id="UP000054874">
    <property type="component" value="Unassembled WGS sequence"/>
</dbReference>
<comment type="caution">
    <text evidence="5">The sequence shown here is derived from an EMBL/GenBank/DDBJ whole genome shotgun (WGS) entry which is preliminary data.</text>
</comment>
<keyword evidence="1" id="KW-0805">Transcription regulation</keyword>
<organism evidence="5 6">
    <name type="scientific">Acetivibrio ethanolgignens</name>
    <dbReference type="NCBI Taxonomy" id="290052"/>
    <lineage>
        <taxon>Bacteria</taxon>
        <taxon>Bacillati</taxon>
        <taxon>Bacillota</taxon>
        <taxon>Clostridia</taxon>
        <taxon>Eubacteriales</taxon>
        <taxon>Oscillospiraceae</taxon>
        <taxon>Acetivibrio</taxon>
    </lineage>
</organism>
<dbReference type="SMART" id="SM00419">
    <property type="entry name" value="HTH_CRP"/>
    <property type="match status" value="1"/>
</dbReference>
<evidence type="ECO:0000313" key="6">
    <source>
        <dbReference type="Proteomes" id="UP000054874"/>
    </source>
</evidence>
<dbReference type="InterPro" id="IPR036390">
    <property type="entry name" value="WH_DNA-bd_sf"/>
</dbReference>
<dbReference type="GO" id="GO:0003677">
    <property type="term" value="F:DNA binding"/>
    <property type="evidence" value="ECO:0007669"/>
    <property type="project" value="UniProtKB-KW"/>
</dbReference>
<dbReference type="InterPro" id="IPR036388">
    <property type="entry name" value="WH-like_DNA-bd_sf"/>
</dbReference>